<gene>
    <name evidence="1" type="ORF">RFI_20606</name>
</gene>
<dbReference type="SUPFAM" id="SSF56399">
    <property type="entry name" value="ADP-ribosylation"/>
    <property type="match status" value="1"/>
</dbReference>
<dbReference type="OrthoDB" id="9990006at2759"/>
<evidence type="ECO:0000313" key="1">
    <source>
        <dbReference type="EMBL" id="ETO16733.1"/>
    </source>
</evidence>
<dbReference type="EMBL" id="ASPP01017903">
    <property type="protein sequence ID" value="ETO16733.1"/>
    <property type="molecule type" value="Genomic_DNA"/>
</dbReference>
<reference evidence="1 2" key="1">
    <citation type="journal article" date="2013" name="Curr. Biol.">
        <title>The Genome of the Foraminiferan Reticulomyxa filosa.</title>
        <authorList>
            <person name="Glockner G."/>
            <person name="Hulsmann N."/>
            <person name="Schleicher M."/>
            <person name="Noegel A.A."/>
            <person name="Eichinger L."/>
            <person name="Gallinger C."/>
            <person name="Pawlowski J."/>
            <person name="Sierra R."/>
            <person name="Euteneuer U."/>
            <person name="Pillet L."/>
            <person name="Moustafa A."/>
            <person name="Platzer M."/>
            <person name="Groth M."/>
            <person name="Szafranski K."/>
            <person name="Schliwa M."/>
        </authorList>
    </citation>
    <scope>NUCLEOTIDE SEQUENCE [LARGE SCALE GENOMIC DNA]</scope>
</reference>
<accession>X6MRU8</accession>
<dbReference type="Proteomes" id="UP000023152">
    <property type="component" value="Unassembled WGS sequence"/>
</dbReference>
<name>X6MRU8_RETFI</name>
<proteinExistence type="predicted"/>
<protein>
    <submittedName>
        <fullName evidence="1">Uncharacterized protein</fullName>
    </submittedName>
</protein>
<dbReference type="Gene3D" id="3.90.176.10">
    <property type="entry name" value="Toxin ADP-ribosyltransferase, Chain A, domain 1"/>
    <property type="match status" value="1"/>
</dbReference>
<organism evidence="1 2">
    <name type="scientific">Reticulomyxa filosa</name>
    <dbReference type="NCBI Taxonomy" id="46433"/>
    <lineage>
        <taxon>Eukaryota</taxon>
        <taxon>Sar</taxon>
        <taxon>Rhizaria</taxon>
        <taxon>Retaria</taxon>
        <taxon>Foraminifera</taxon>
        <taxon>Monothalamids</taxon>
        <taxon>Reticulomyxidae</taxon>
        <taxon>Reticulomyxa</taxon>
    </lineage>
</organism>
<dbReference type="AlphaFoldDB" id="X6MRU8"/>
<keyword evidence="2" id="KW-1185">Reference proteome</keyword>
<sequence>MTRNNHLQKLFHEMIKNDYLCDLFTTRPLTSHKKIKEQINYNKKNEGDELILNDKILTILNELKILYHDDIHKQMGYPLQLHQICAILLYCGKSCNATFSYDQIQFRHHNWPYLDWHLGEAINILHKHERREESETELYCGLKNVRLENIKEIKSGFFISHVSTSDDIEVAQVYRSHQGCILHFHTSMSRALQIKNCDVSWISPFKHEREILFARSYICHSKDEKIHKEQYAWNAKVEGEDKYTQTILLTWAKYDQCIQRTMQISAMWNHSIDFNLIYVALTYACKENINETLGLLFKFEQWKFRNNNEQKYKKRMNEFLEGRCCNHDVNLFCVFLSKICKPRTAIENAKINTIHNRFPFVAKDKKH</sequence>
<comment type="caution">
    <text evidence="1">The sequence shown here is derived from an EMBL/GenBank/DDBJ whole genome shotgun (WGS) entry which is preliminary data.</text>
</comment>
<evidence type="ECO:0000313" key="2">
    <source>
        <dbReference type="Proteomes" id="UP000023152"/>
    </source>
</evidence>